<dbReference type="InterPro" id="IPR042070">
    <property type="entry name" value="PucR_C-HTH_sf"/>
</dbReference>
<dbReference type="Gene3D" id="1.10.10.2840">
    <property type="entry name" value="PucR C-terminal helix-turn-helix domain"/>
    <property type="match status" value="1"/>
</dbReference>
<dbReference type="InterPro" id="IPR025736">
    <property type="entry name" value="PucR_C-HTH_dom"/>
</dbReference>
<dbReference type="Proteomes" id="UP000287519">
    <property type="component" value="Unassembled WGS sequence"/>
</dbReference>
<keyword evidence="3" id="KW-1185">Reference proteome</keyword>
<evidence type="ECO:0000313" key="2">
    <source>
        <dbReference type="EMBL" id="GCE37934.1"/>
    </source>
</evidence>
<dbReference type="EMBL" id="BHYM01000013">
    <property type="protein sequence ID" value="GCE37934.1"/>
    <property type="molecule type" value="Genomic_DNA"/>
</dbReference>
<proteinExistence type="predicted"/>
<gene>
    <name evidence="2" type="ORF">Rhow_000818</name>
</gene>
<dbReference type="PANTHER" id="PTHR33744:SF17">
    <property type="entry name" value="CONSERVED PROTEIN"/>
    <property type="match status" value="1"/>
</dbReference>
<dbReference type="InterPro" id="IPR051448">
    <property type="entry name" value="CdaR-like_regulators"/>
</dbReference>
<dbReference type="Pfam" id="PF13556">
    <property type="entry name" value="HTH_30"/>
    <property type="match status" value="1"/>
</dbReference>
<dbReference type="PANTHER" id="PTHR33744">
    <property type="entry name" value="CARBOHYDRATE DIACID REGULATOR"/>
    <property type="match status" value="1"/>
</dbReference>
<comment type="caution">
    <text evidence="2">The sequence shown here is derived from an EMBL/GenBank/DDBJ whole genome shotgun (WGS) entry which is preliminary data.</text>
</comment>
<dbReference type="RefSeq" id="WP_124390591.1">
    <property type="nucleotide sequence ID" value="NZ_BHYM01000013.1"/>
</dbReference>
<feature type="domain" description="PucR C-terminal helix-turn-helix" evidence="1">
    <location>
        <begin position="337"/>
        <end position="395"/>
    </location>
</feature>
<sequence length="404" mass="43963">MSESEIQPAIDEIANALGTGASLDDLTGRLVAYSAQHGHADDARVRALLNREVPEDIRDWEACHGTGTAVEPIIIPGNPDLKMDPRICVPLIHRGVRTGLLYVIDRLAPGNPDRVTTTVHLIADQVELLATVLYEMASPHLDERHQRELEFFAACQGNADALDTVANWPPVRSASSLRLAVSIFSAGEDVTAFSETRAAQLRLASQQTVSRYPSVIAGSVQDSHSVVLLRPDSEANATLRLHQRLAAASGVTHPGTTSPERLYTGVAENISSTDQLPEGYRRAVIAAQTAAVEPESGTIATWDTIGPYRLIATRLRSDGTVSDLLATLVVADPNGDLVNTLEVFYDQGDNVKAVADTLHLHRTSLYYRINKIRDILGVDPLNGATRLELHLALKARRWARRPRI</sequence>
<organism evidence="2 3">
    <name type="scientific">Rhodococcus wratislaviensis</name>
    <name type="common">Tsukamurella wratislaviensis</name>
    <dbReference type="NCBI Taxonomy" id="44752"/>
    <lineage>
        <taxon>Bacteria</taxon>
        <taxon>Bacillati</taxon>
        <taxon>Actinomycetota</taxon>
        <taxon>Actinomycetes</taxon>
        <taxon>Mycobacteriales</taxon>
        <taxon>Nocardiaceae</taxon>
        <taxon>Rhodococcus</taxon>
    </lineage>
</organism>
<reference evidence="2 3" key="1">
    <citation type="submission" date="2018-11" db="EMBL/GenBank/DDBJ databases">
        <title>Microbial catabolism of amino acid.</title>
        <authorList>
            <person name="Hibi M."/>
            <person name="Ogawa J."/>
        </authorList>
    </citation>
    <scope>NUCLEOTIDE SEQUENCE [LARGE SCALE GENOMIC DNA]</scope>
    <source>
        <strain evidence="2 3">C31-06</strain>
    </source>
</reference>
<evidence type="ECO:0000259" key="1">
    <source>
        <dbReference type="Pfam" id="PF13556"/>
    </source>
</evidence>
<accession>A0A402C2R6</accession>
<evidence type="ECO:0000313" key="3">
    <source>
        <dbReference type="Proteomes" id="UP000287519"/>
    </source>
</evidence>
<dbReference type="AlphaFoldDB" id="A0A402C2R6"/>
<name>A0A402C2R6_RHOWR</name>
<protein>
    <submittedName>
        <fullName evidence="2">Transcriptional regulator, CdaR</fullName>
    </submittedName>
</protein>
<dbReference type="OrthoDB" id="4534407at2"/>